<keyword evidence="11" id="KW-1185">Reference proteome</keyword>
<keyword evidence="7" id="KW-0539">Nucleus</keyword>
<evidence type="ECO:0000256" key="6">
    <source>
        <dbReference type="ARBA" id="ARBA00023132"/>
    </source>
</evidence>
<comment type="subcellular location">
    <subcellularLocation>
        <location evidence="1">Nucleus</location>
        <location evidence="1">Nuclear pore complex</location>
    </subcellularLocation>
</comment>
<proteinExistence type="predicted"/>
<dbReference type="GO" id="GO:0017056">
    <property type="term" value="F:structural constituent of nuclear pore"/>
    <property type="evidence" value="ECO:0007669"/>
    <property type="project" value="InterPro"/>
</dbReference>
<keyword evidence="5" id="KW-0811">Translocation</keyword>
<gene>
    <name evidence="10" type="ORF">GBAR_LOCUS8436</name>
</gene>
<evidence type="ECO:0000256" key="8">
    <source>
        <dbReference type="SAM" id="MobiDB-lite"/>
    </source>
</evidence>
<dbReference type="Proteomes" id="UP001174909">
    <property type="component" value="Unassembled WGS sequence"/>
</dbReference>
<dbReference type="InterPro" id="IPR048883">
    <property type="entry name" value="Nup188_N-subdom_III"/>
</dbReference>
<evidence type="ECO:0000256" key="5">
    <source>
        <dbReference type="ARBA" id="ARBA00023010"/>
    </source>
</evidence>
<feature type="domain" description="Nucleoporin Nup188 N-terminal subdomain III" evidence="9">
    <location>
        <begin position="543"/>
        <end position="929"/>
    </location>
</feature>
<keyword evidence="4" id="KW-0653">Protein transport</keyword>
<evidence type="ECO:0000313" key="11">
    <source>
        <dbReference type="Proteomes" id="UP001174909"/>
    </source>
</evidence>
<feature type="compositionally biased region" description="Low complexity" evidence="8">
    <location>
        <begin position="1617"/>
        <end position="1637"/>
    </location>
</feature>
<dbReference type="GO" id="GO:0006405">
    <property type="term" value="P:RNA export from nucleus"/>
    <property type="evidence" value="ECO:0007669"/>
    <property type="project" value="TreeGrafter"/>
</dbReference>
<evidence type="ECO:0000256" key="7">
    <source>
        <dbReference type="ARBA" id="ARBA00023242"/>
    </source>
</evidence>
<keyword evidence="6" id="KW-0906">Nuclear pore complex</keyword>
<accession>A0AA35RMG4</accession>
<dbReference type="PANTHER" id="PTHR31431:SF1">
    <property type="entry name" value="NUCLEOPORIN NUP188"/>
    <property type="match status" value="1"/>
</dbReference>
<keyword evidence="3" id="KW-0509">mRNA transport</keyword>
<feature type="compositionally biased region" description="Polar residues" evidence="8">
    <location>
        <begin position="1000"/>
        <end position="1009"/>
    </location>
</feature>
<dbReference type="Pfam" id="PF21093">
    <property type="entry name" value="Nup188_N-subdom_III"/>
    <property type="match status" value="1"/>
</dbReference>
<sequence length="1754" mass="192123">MAASSNRSLWRVVTGHSALRDHALIERELRDSLTRLREGVAYYRPPCPASEKKIRDGGKLKGNKLTLVLEISSHLQLDQEQAPDLFEGFLINAHLGTLGELRERVRSEGGRREVVEEVASYYHSERLHLLRCLKHMLGFWQDPNHPFRDVYSVCIGEITKDEKSFIKSLWSQYQAAVDNDLPSQLSVSEETQWSVQRLVEQVELLEAILLYYKDFVHEGAELVCHAQQLWKNGCGLRQSCPVSLVDGAELLQRHIGHLCSLILVESLDLESILAHLEDPGCLEDHHLLKSDSSSEVEQLDNLFSKWGDQDCLTPVLLSWALLQFAKQQSHTDLEDVRLLGNRALSGGVFQYVRCLLGSPFFSRERPVGGACRSVLHALLALALSQFSDDSLGDRQDLVAIASLTLTHPPLRLQFWDQGLSVGVGLLVNSSLSHFPSSSSLTSLLLSLAGDQVSAGHVWQLLASLPRFTEKLPHREIGTQVKVVTADEGEAPMLKVIKPRSFYTSEARWLGLHGVVLGNGVCGEVWEGWEGEELVSWPLPHSVSGWDLLALEIVRLLQTCPLDSSTDVLVARVTGSIRLVTQLVKSDWSLAAELHHITSQAFSMVQRFAALPRPPTTLLASCVSCLAVMATNNTAETWLTLGQTGFLPYLSSSLPPSHDNLECLSVAPGNYGQLLKMAECPEGGYPVTMAMLDLLATTCLPGNSVVLREQLATVIYIMREVFLSCHKWKFKLRSGRRQLELGLLRFCHDTLQRHRDSPFSLGVVVATQLLSCPGEQGLLPLLSLPVSTLNSLHSAALGTSSVSPAVESVRLSLSILNLLLHAPPTQQSSLLEWNLANTYPHIVSNIASYIYHYGDSRIPIGATAVLTRLCQATPLSVFSCLGTDAVVKRDVFISRLSSRVEEEELKRGVLGLLTEAVSLQPALAELFLSVQSSSSQGQVKYSLGDSSCLHAVMKIVSSPSSPPLLPPSLHLLRSLWHGRRDAVLHALRGIPSFWKNVTTPLSDPPSFSSHKPSKRSGLPMDLFSESSPEELTNQMMAACHVMHIVAMEMYYVIQDKLDDGLQSILKDFVSKDGIKNWNECLLYPAKDVSQSSTAVLQAQHQLVIGWKTFLMVATSNQPALFGFTSPSSHPSPSHPSPPTHIITDIVCAIESQLAAPVSMPTVAMATELSLLMMVLIKKWKSNLPGSEVGDLIGQFSHMMSHVVRLDSTQASSLCLHLYTSAHLLLSLSHANKVSVETRFLLGLVPFLSHTLRCHHDNSKGPSHRPDIQAMCLLSEMVGGVSDWSPWLLAFRNESLIPLLIQSVDERLKMQTDEALIEAILGVFVAMASSQPAAEALLVSGLLQVLSLPLASCLDNKLNPAPLTSKLPGTPVLKPHPPTTWSSVWQLSLRVAGLMCHTLSHLSLPSLLDLVGTHQLRITQGLDVMVAITSLSSLETTTSSLFFLCQLLRHRRQLCFSLPSFHDTALSAALSLLAAVATILCRRATLKHIVKTMHAAGLLPSNYCPPPTKRGCGKEGKEDIWTTGCGLNSALARLQSGLLSTLLSCIAIVQHFSPSLSDIVTATTQLDRDEYPCLFLPAVTPPTVDQTTPPSLGALTTCLSIGLELMRKVDPHQRVSGTPNKSKSPAKTPSSSKSPSKSPRPLTPAERQRQREAVAVMERSAVLCVGQSLCALASHAHSTHDLQLMSKELANELSTFCHSLLLILNRRNTSSASSQTPPTSYQEAWSGKAGLAFLETREQVVFRVTDSFSKQLLSFH</sequence>
<reference evidence="10" key="1">
    <citation type="submission" date="2023-03" db="EMBL/GenBank/DDBJ databases">
        <authorList>
            <person name="Steffen K."/>
            <person name="Cardenas P."/>
        </authorList>
    </citation>
    <scope>NUCLEOTIDE SEQUENCE</scope>
</reference>
<dbReference type="PANTHER" id="PTHR31431">
    <property type="entry name" value="NUCLEOPORIN NUP188 HOMOLOG"/>
    <property type="match status" value="1"/>
</dbReference>
<dbReference type="GO" id="GO:0044611">
    <property type="term" value="C:nuclear pore inner ring"/>
    <property type="evidence" value="ECO:0007669"/>
    <property type="project" value="TreeGrafter"/>
</dbReference>
<evidence type="ECO:0000256" key="4">
    <source>
        <dbReference type="ARBA" id="ARBA00022927"/>
    </source>
</evidence>
<evidence type="ECO:0000256" key="2">
    <source>
        <dbReference type="ARBA" id="ARBA00022448"/>
    </source>
</evidence>
<dbReference type="GO" id="GO:0051028">
    <property type="term" value="P:mRNA transport"/>
    <property type="evidence" value="ECO:0007669"/>
    <property type="project" value="UniProtKB-KW"/>
</dbReference>
<protein>
    <submittedName>
        <fullName evidence="10">Nucleoporin NUP188</fullName>
    </submittedName>
</protein>
<feature type="region of interest" description="Disordered" evidence="8">
    <location>
        <begin position="1610"/>
        <end position="1650"/>
    </location>
</feature>
<comment type="caution">
    <text evidence="10">The sequence shown here is derived from an EMBL/GenBank/DDBJ whole genome shotgun (WGS) entry which is preliminary data.</text>
</comment>
<dbReference type="InterPro" id="IPR044840">
    <property type="entry name" value="Nup188"/>
</dbReference>
<dbReference type="GO" id="GO:0006606">
    <property type="term" value="P:protein import into nucleus"/>
    <property type="evidence" value="ECO:0007669"/>
    <property type="project" value="TreeGrafter"/>
</dbReference>
<dbReference type="EMBL" id="CASHTH010001251">
    <property type="protein sequence ID" value="CAI8013261.1"/>
    <property type="molecule type" value="Genomic_DNA"/>
</dbReference>
<keyword evidence="2" id="KW-0813">Transport</keyword>
<evidence type="ECO:0000259" key="9">
    <source>
        <dbReference type="Pfam" id="PF21093"/>
    </source>
</evidence>
<evidence type="ECO:0000256" key="1">
    <source>
        <dbReference type="ARBA" id="ARBA00004567"/>
    </source>
</evidence>
<name>A0AA35RMG4_GEOBA</name>
<evidence type="ECO:0000256" key="3">
    <source>
        <dbReference type="ARBA" id="ARBA00022816"/>
    </source>
</evidence>
<evidence type="ECO:0000313" key="10">
    <source>
        <dbReference type="EMBL" id="CAI8013261.1"/>
    </source>
</evidence>
<organism evidence="10 11">
    <name type="scientific">Geodia barretti</name>
    <name type="common">Barrett's horny sponge</name>
    <dbReference type="NCBI Taxonomy" id="519541"/>
    <lineage>
        <taxon>Eukaryota</taxon>
        <taxon>Metazoa</taxon>
        <taxon>Porifera</taxon>
        <taxon>Demospongiae</taxon>
        <taxon>Heteroscleromorpha</taxon>
        <taxon>Tetractinellida</taxon>
        <taxon>Astrophorina</taxon>
        <taxon>Geodiidae</taxon>
        <taxon>Geodia</taxon>
    </lineage>
</organism>
<feature type="region of interest" description="Disordered" evidence="8">
    <location>
        <begin position="1000"/>
        <end position="1022"/>
    </location>
</feature>